<evidence type="ECO:0000313" key="2">
    <source>
        <dbReference type="EMBL" id="QIS10581.1"/>
    </source>
</evidence>
<organism evidence="2 3">
    <name type="scientific">Nocardia arthritidis</name>
    <dbReference type="NCBI Taxonomy" id="228602"/>
    <lineage>
        <taxon>Bacteria</taxon>
        <taxon>Bacillati</taxon>
        <taxon>Actinomycetota</taxon>
        <taxon>Actinomycetes</taxon>
        <taxon>Mycobacteriales</taxon>
        <taxon>Nocardiaceae</taxon>
        <taxon>Nocardia</taxon>
    </lineage>
</organism>
<dbReference type="CDD" id="cd15482">
    <property type="entry name" value="Sialidase_non-viral"/>
    <property type="match status" value="1"/>
</dbReference>
<dbReference type="EMBL" id="CP046172">
    <property type="protein sequence ID" value="QIS10581.1"/>
    <property type="molecule type" value="Genomic_DNA"/>
</dbReference>
<accession>A0A6G9YBH9</accession>
<keyword evidence="3" id="KW-1185">Reference proteome</keyword>
<name>A0A6G9YBH9_9NOCA</name>
<proteinExistence type="predicted"/>
<evidence type="ECO:0008006" key="4">
    <source>
        <dbReference type="Google" id="ProtNLM"/>
    </source>
</evidence>
<evidence type="ECO:0000256" key="1">
    <source>
        <dbReference type="SAM" id="MobiDB-lite"/>
    </source>
</evidence>
<evidence type="ECO:0000313" key="3">
    <source>
        <dbReference type="Proteomes" id="UP000503540"/>
    </source>
</evidence>
<dbReference type="KEGG" id="nah:F5544_13460"/>
<dbReference type="SUPFAM" id="SSF50939">
    <property type="entry name" value="Sialidases"/>
    <property type="match status" value="1"/>
</dbReference>
<reference evidence="2 3" key="1">
    <citation type="journal article" date="2019" name="ACS Chem. Biol.">
        <title>Identification and Mobilization of a Cryptic Antibiotic Biosynthesis Gene Locus from a Human-Pathogenic Nocardia Isolate.</title>
        <authorList>
            <person name="Herisse M."/>
            <person name="Ishida K."/>
            <person name="Porter J.L."/>
            <person name="Howden B."/>
            <person name="Hertweck C."/>
            <person name="Stinear T.P."/>
            <person name="Pidot S.J."/>
        </authorList>
    </citation>
    <scope>NUCLEOTIDE SEQUENCE [LARGE SCALE GENOMIC DNA]</scope>
    <source>
        <strain evidence="2 3">AUSMDU00012717</strain>
    </source>
</reference>
<dbReference type="RefSeq" id="WP_167473534.1">
    <property type="nucleotide sequence ID" value="NZ_CP046172.1"/>
</dbReference>
<feature type="region of interest" description="Disordered" evidence="1">
    <location>
        <begin position="1"/>
        <end position="33"/>
    </location>
</feature>
<sequence>MTLTPGANIQVTYDSNPNNDRSESALAVNPNDANNMVGSSKRFTDPATYAFALSTYNTFDGGLSWTESMPTVQSDWAGTSDPAVAFDRSGNTYLLALPFGPGANAPLIGIAVYRSTDSGRTWGAPQLIHQSSGDDKQELTSDTYPNSPFYGNVYGAWDDGTPTQAALRFARTTDLGQTWRGAGSDAVGTSLADDSFSPSLTVAPDGTLYIVWTNQFELKFVMSTDGGETFSDPAVIASGITSLDAAGLNAPDGFPELPGGTFRVDTIPAAVAGPGGSLVAAWADYRENVSRIYCRRSGDGGRTWDGSPSGDPLLTGAAVSDPTLHDFHPQLAVTPAGAIGCAFYEFGRMPTTPLINVVMVASHDGGKTFIDRVTVTDHPWDPAVDAPLSHGSPTTTFIGDYFGLAASSLGYFPFWTDTRTGIQEIFTARVTVS</sequence>
<gene>
    <name evidence="2" type="ORF">F5544_13460</name>
</gene>
<protein>
    <recommendedName>
        <fullName evidence="4">Exo-alpha-sialidase</fullName>
    </recommendedName>
</protein>
<dbReference type="Gene3D" id="2.120.10.10">
    <property type="match status" value="2"/>
</dbReference>
<dbReference type="InterPro" id="IPR036278">
    <property type="entry name" value="Sialidase_sf"/>
</dbReference>
<feature type="compositionally biased region" description="Polar residues" evidence="1">
    <location>
        <begin position="1"/>
        <end position="19"/>
    </location>
</feature>
<dbReference type="AlphaFoldDB" id="A0A6G9YBH9"/>
<dbReference type="Proteomes" id="UP000503540">
    <property type="component" value="Chromosome"/>
</dbReference>